<reference evidence="1" key="2">
    <citation type="submission" date="2021-04" db="EMBL/GenBank/DDBJ databases">
        <authorList>
            <person name="Gilroy R."/>
        </authorList>
    </citation>
    <scope>NUCLEOTIDE SEQUENCE</scope>
    <source>
        <strain evidence="1">1068</strain>
    </source>
</reference>
<reference evidence="1" key="1">
    <citation type="journal article" date="2021" name="PeerJ">
        <title>Extensive microbial diversity within the chicken gut microbiome revealed by metagenomics and culture.</title>
        <authorList>
            <person name="Gilroy R."/>
            <person name="Ravi A."/>
            <person name="Getino M."/>
            <person name="Pursley I."/>
            <person name="Horton D.L."/>
            <person name="Alikhan N.F."/>
            <person name="Baker D."/>
            <person name="Gharbi K."/>
            <person name="Hall N."/>
            <person name="Watson M."/>
            <person name="Adriaenssens E.M."/>
            <person name="Foster-Nyarko E."/>
            <person name="Jarju S."/>
            <person name="Secka A."/>
            <person name="Antonio M."/>
            <person name="Oren A."/>
            <person name="Chaudhuri R.R."/>
            <person name="La Ragione R."/>
            <person name="Hildebrand F."/>
            <person name="Pallen M.J."/>
        </authorList>
    </citation>
    <scope>NUCLEOTIDE SEQUENCE</scope>
    <source>
        <strain evidence="1">1068</strain>
    </source>
</reference>
<name>A0A9D2FSX5_9FIRM</name>
<gene>
    <name evidence="1" type="ORF">H9809_10930</name>
</gene>
<evidence type="ECO:0000313" key="1">
    <source>
        <dbReference type="EMBL" id="HIZ66393.1"/>
    </source>
</evidence>
<protein>
    <submittedName>
        <fullName evidence="1">Uncharacterized protein</fullName>
    </submittedName>
</protein>
<dbReference type="EMBL" id="DXBG01000257">
    <property type="protein sequence ID" value="HIZ66393.1"/>
    <property type="molecule type" value="Genomic_DNA"/>
</dbReference>
<dbReference type="AlphaFoldDB" id="A0A9D2FSX5"/>
<accession>A0A9D2FSX5</accession>
<organism evidence="1 2">
    <name type="scientific">Candidatus Blautia pullicola</name>
    <dbReference type="NCBI Taxonomy" id="2838498"/>
    <lineage>
        <taxon>Bacteria</taxon>
        <taxon>Bacillati</taxon>
        <taxon>Bacillota</taxon>
        <taxon>Clostridia</taxon>
        <taxon>Lachnospirales</taxon>
        <taxon>Lachnospiraceae</taxon>
        <taxon>Blautia</taxon>
    </lineage>
</organism>
<comment type="caution">
    <text evidence="1">The sequence shown here is derived from an EMBL/GenBank/DDBJ whole genome shotgun (WGS) entry which is preliminary data.</text>
</comment>
<evidence type="ECO:0000313" key="2">
    <source>
        <dbReference type="Proteomes" id="UP000824056"/>
    </source>
</evidence>
<dbReference type="Proteomes" id="UP000824056">
    <property type="component" value="Unassembled WGS sequence"/>
</dbReference>
<proteinExistence type="predicted"/>
<sequence length="70" mass="8223">MKKKERQKLHCELKSYRSQGIILLLNGEESTPRRIEKACSIAETGEYMRDYIQDEEGRLQGLSFDYVRAL</sequence>